<comment type="caution">
    <text evidence="1">The sequence shown here is derived from an EMBL/GenBank/DDBJ whole genome shotgun (WGS) entry which is preliminary data.</text>
</comment>
<dbReference type="Proteomes" id="UP000291286">
    <property type="component" value="Unassembled WGS sequence"/>
</dbReference>
<gene>
    <name evidence="1" type="ORF">EA661_19310</name>
</gene>
<evidence type="ECO:0000313" key="1">
    <source>
        <dbReference type="EMBL" id="TAA24229.1"/>
    </source>
</evidence>
<evidence type="ECO:0000313" key="2">
    <source>
        <dbReference type="Proteomes" id="UP000291286"/>
    </source>
</evidence>
<sequence>MLRARHDNRYRGQDALLFRGDRPGIAMLASMLDHLASSPRPDAVGRRHAIPGVPNVSLEVTDSVSRLMLDSACPTPFVWQLKWADLADCGARLGALAGEAQGQLRIQGERDDLQLVLAMGEDA</sequence>
<reference evidence="1 2" key="1">
    <citation type="submission" date="2019-02" db="EMBL/GenBank/DDBJ databases">
        <title>WGS of Pseudoxanthomonas species novum from clinical isolates.</title>
        <authorList>
            <person name="Bernier A.-M."/>
            <person name="Bernard K."/>
            <person name="Vachon A."/>
        </authorList>
    </citation>
    <scope>NUCLEOTIDE SEQUENCE [LARGE SCALE GENOMIC DNA]</scope>
    <source>
        <strain evidence="1 2">NML171202</strain>
    </source>
</reference>
<accession>A0A4Q8L7X6</accession>
<name>A0A4Q8L7X6_9GAMM</name>
<proteinExistence type="predicted"/>
<protein>
    <submittedName>
        <fullName evidence="1">Uncharacterized protein</fullName>
    </submittedName>
</protein>
<dbReference type="EMBL" id="SHMB01000012">
    <property type="protein sequence ID" value="TAA24229.1"/>
    <property type="molecule type" value="Genomic_DNA"/>
</dbReference>
<dbReference type="RefSeq" id="WP_130521735.1">
    <property type="nucleotide sequence ID" value="NZ_SHMA01000012.1"/>
</dbReference>
<organism evidence="1 2">
    <name type="scientific">Pseudoxanthomonas winnipegensis</name>
    <dbReference type="NCBI Taxonomy" id="2480810"/>
    <lineage>
        <taxon>Bacteria</taxon>
        <taxon>Pseudomonadati</taxon>
        <taxon>Pseudomonadota</taxon>
        <taxon>Gammaproteobacteria</taxon>
        <taxon>Lysobacterales</taxon>
        <taxon>Lysobacteraceae</taxon>
        <taxon>Pseudoxanthomonas</taxon>
    </lineage>
</organism>
<dbReference type="AlphaFoldDB" id="A0A4Q8L7X6"/>